<dbReference type="InterPro" id="IPR033878">
    <property type="entry name" value="NfsB-like"/>
</dbReference>
<comment type="cofactor">
    <cofactor evidence="1">
        <name>FMN</name>
        <dbReference type="ChEBI" id="CHEBI:58210"/>
    </cofactor>
</comment>
<dbReference type="CDD" id="cd02149">
    <property type="entry name" value="NfsB-like"/>
    <property type="match status" value="1"/>
</dbReference>
<keyword evidence="9" id="KW-1185">Reference proteome</keyword>
<evidence type="ECO:0000256" key="3">
    <source>
        <dbReference type="ARBA" id="ARBA00022630"/>
    </source>
</evidence>
<dbReference type="AlphaFoldDB" id="A0A4R6TS05"/>
<dbReference type="SUPFAM" id="SSF55469">
    <property type="entry name" value="FMN-dependent nitroreductase-like"/>
    <property type="match status" value="1"/>
</dbReference>
<feature type="domain" description="Nitroreductase" evidence="7">
    <location>
        <begin position="9"/>
        <end position="186"/>
    </location>
</feature>
<dbReference type="EMBL" id="SNYI01000002">
    <property type="protein sequence ID" value="TDQ31260.1"/>
    <property type="molecule type" value="Genomic_DNA"/>
</dbReference>
<dbReference type="Proteomes" id="UP000295468">
    <property type="component" value="Unassembled WGS sequence"/>
</dbReference>
<protein>
    <submittedName>
        <fullName evidence="8">Nitroreductase</fullName>
    </submittedName>
</protein>
<evidence type="ECO:0000313" key="9">
    <source>
        <dbReference type="Proteomes" id="UP000295468"/>
    </source>
</evidence>
<sequence>MEEFIKNLEWRYAVKKFDEKRMLPDNDIAVLKKSFNLTATSFGLQPIRLVVVSDKELQQKLLPLSYGQKQVAQASHVLVLCIEKEITPDYISAYFKTIKQVRGTSDEILEPYKEQMLATFAGWDQKQVEEWARNQAYLALGNLLTICAFRKIDSCPMEGFLPSGYDELLGLDKRGLSSVLVLPVGYRAEDDMFSGFKKVRRSMDKTIIHIPDPS</sequence>
<dbReference type="Gene3D" id="3.40.109.10">
    <property type="entry name" value="NADH Oxidase"/>
    <property type="match status" value="1"/>
</dbReference>
<proteinExistence type="inferred from homology"/>
<dbReference type="Pfam" id="PF00881">
    <property type="entry name" value="Nitroreductase"/>
    <property type="match status" value="1"/>
</dbReference>
<dbReference type="PANTHER" id="PTHR43673">
    <property type="entry name" value="NAD(P)H NITROREDUCTASE YDGI-RELATED"/>
    <property type="match status" value="1"/>
</dbReference>
<keyword evidence="5" id="KW-0521">NADP</keyword>
<organism evidence="8 9">
    <name type="scientific">Zeaxanthinibacter enoshimensis</name>
    <dbReference type="NCBI Taxonomy" id="392009"/>
    <lineage>
        <taxon>Bacteria</taxon>
        <taxon>Pseudomonadati</taxon>
        <taxon>Bacteroidota</taxon>
        <taxon>Flavobacteriia</taxon>
        <taxon>Flavobacteriales</taxon>
        <taxon>Flavobacteriaceae</taxon>
        <taxon>Zeaxanthinibacter</taxon>
    </lineage>
</organism>
<keyword evidence="4" id="KW-0288">FMN</keyword>
<dbReference type="RefSeq" id="WP_133644098.1">
    <property type="nucleotide sequence ID" value="NZ_SNYI01000002.1"/>
</dbReference>
<keyword evidence="6" id="KW-0560">Oxidoreductase</keyword>
<evidence type="ECO:0000313" key="8">
    <source>
        <dbReference type="EMBL" id="TDQ31260.1"/>
    </source>
</evidence>
<comment type="similarity">
    <text evidence="2">Belongs to the nitroreductase family.</text>
</comment>
<dbReference type="InterPro" id="IPR029479">
    <property type="entry name" value="Nitroreductase"/>
</dbReference>
<dbReference type="GO" id="GO:0016491">
    <property type="term" value="F:oxidoreductase activity"/>
    <property type="evidence" value="ECO:0007669"/>
    <property type="project" value="UniProtKB-KW"/>
</dbReference>
<evidence type="ECO:0000256" key="6">
    <source>
        <dbReference type="ARBA" id="ARBA00023002"/>
    </source>
</evidence>
<comment type="caution">
    <text evidence="8">The sequence shown here is derived from an EMBL/GenBank/DDBJ whole genome shotgun (WGS) entry which is preliminary data.</text>
</comment>
<dbReference type="InterPro" id="IPR000415">
    <property type="entry name" value="Nitroreductase-like"/>
</dbReference>
<name>A0A4R6TS05_9FLAO</name>
<evidence type="ECO:0000256" key="1">
    <source>
        <dbReference type="ARBA" id="ARBA00001917"/>
    </source>
</evidence>
<dbReference type="OrthoDB" id="9809288at2"/>
<keyword evidence="3" id="KW-0285">Flavoprotein</keyword>
<reference evidence="8 9" key="1">
    <citation type="submission" date="2019-03" db="EMBL/GenBank/DDBJ databases">
        <title>Genomic Encyclopedia of Archaeal and Bacterial Type Strains, Phase II (KMG-II): from individual species to whole genera.</title>
        <authorList>
            <person name="Goeker M."/>
        </authorList>
    </citation>
    <scope>NUCLEOTIDE SEQUENCE [LARGE SCALE GENOMIC DNA]</scope>
    <source>
        <strain evidence="8 9">DSM 18435</strain>
    </source>
</reference>
<evidence type="ECO:0000259" key="7">
    <source>
        <dbReference type="Pfam" id="PF00881"/>
    </source>
</evidence>
<gene>
    <name evidence="8" type="ORF">CLV82_1968</name>
</gene>
<evidence type="ECO:0000256" key="4">
    <source>
        <dbReference type="ARBA" id="ARBA00022643"/>
    </source>
</evidence>
<evidence type="ECO:0000256" key="5">
    <source>
        <dbReference type="ARBA" id="ARBA00022857"/>
    </source>
</evidence>
<dbReference type="PANTHER" id="PTHR43673:SF2">
    <property type="entry name" value="NITROREDUCTASE"/>
    <property type="match status" value="1"/>
</dbReference>
<evidence type="ECO:0000256" key="2">
    <source>
        <dbReference type="ARBA" id="ARBA00007118"/>
    </source>
</evidence>
<accession>A0A4R6TS05</accession>